<gene>
    <name evidence="2" type="ORF">ORAREDHAP_LOCUS15362</name>
</gene>
<dbReference type="EMBL" id="CAEKKB010000002">
    <property type="protein sequence ID" value="CAB4300344.1"/>
    <property type="molecule type" value="Genomic_DNA"/>
</dbReference>
<organism evidence="2 3">
    <name type="scientific">Prunus armeniaca</name>
    <name type="common">Apricot</name>
    <name type="synonym">Armeniaca vulgaris</name>
    <dbReference type="NCBI Taxonomy" id="36596"/>
    <lineage>
        <taxon>Eukaryota</taxon>
        <taxon>Viridiplantae</taxon>
        <taxon>Streptophyta</taxon>
        <taxon>Embryophyta</taxon>
        <taxon>Tracheophyta</taxon>
        <taxon>Spermatophyta</taxon>
        <taxon>Magnoliopsida</taxon>
        <taxon>eudicotyledons</taxon>
        <taxon>Gunneridae</taxon>
        <taxon>Pentapetalae</taxon>
        <taxon>rosids</taxon>
        <taxon>fabids</taxon>
        <taxon>Rosales</taxon>
        <taxon>Rosaceae</taxon>
        <taxon>Amygdaloideae</taxon>
        <taxon>Amygdaleae</taxon>
        <taxon>Prunus</taxon>
    </lineage>
</organism>
<dbReference type="AlphaFoldDB" id="A0A6J5WM38"/>
<name>A0A6J5WM38_PRUAR</name>
<feature type="compositionally biased region" description="Polar residues" evidence="1">
    <location>
        <begin position="24"/>
        <end position="35"/>
    </location>
</feature>
<feature type="region of interest" description="Disordered" evidence="1">
    <location>
        <begin position="1"/>
        <end position="35"/>
    </location>
</feature>
<sequence>MKGSTDPSSPYVDPPLHARIDVHNGQSNVEANGSSVARLKRGRPLGSKDSVPRKSVLCHLEHFIKQFRGNLQGSTSSPLMVDSGLARQMAHCCTPEVWQTTGLKGLSSSKECAVPSGAFHQAGLIDPSSYYVDPALPARIDVHNGQSNVAANGSSVARLKRGRPLAQRTQFLERGS</sequence>
<keyword evidence="3" id="KW-1185">Reference proteome</keyword>
<reference evidence="3" key="1">
    <citation type="journal article" date="2020" name="Genome Biol.">
        <title>Gamete binning: chromosome-level and haplotype-resolved genome assembly enabled by high-throughput single-cell sequencing of gamete genomes.</title>
        <authorList>
            <person name="Campoy J.A."/>
            <person name="Sun H."/>
            <person name="Goel M."/>
            <person name="Jiao W.-B."/>
            <person name="Folz-Donahue K."/>
            <person name="Wang N."/>
            <person name="Rubio M."/>
            <person name="Liu C."/>
            <person name="Kukat C."/>
            <person name="Ruiz D."/>
            <person name="Huettel B."/>
            <person name="Schneeberger K."/>
        </authorList>
    </citation>
    <scope>NUCLEOTIDE SEQUENCE [LARGE SCALE GENOMIC DNA]</scope>
    <source>
        <strain evidence="3">cv. Rojo Pasion</strain>
    </source>
</reference>
<proteinExistence type="predicted"/>
<protein>
    <submittedName>
        <fullName evidence="2">Uncharacterized protein</fullName>
    </submittedName>
</protein>
<accession>A0A6J5WM38</accession>
<evidence type="ECO:0000313" key="2">
    <source>
        <dbReference type="EMBL" id="CAB4300344.1"/>
    </source>
</evidence>
<evidence type="ECO:0000256" key="1">
    <source>
        <dbReference type="SAM" id="MobiDB-lite"/>
    </source>
</evidence>
<dbReference type="Proteomes" id="UP000507245">
    <property type="component" value="Unassembled WGS sequence"/>
</dbReference>
<evidence type="ECO:0000313" key="3">
    <source>
        <dbReference type="Proteomes" id="UP000507245"/>
    </source>
</evidence>